<accession>A0ABD0RGR9</accession>
<dbReference type="PANTHER" id="PTHR14965:SF2">
    <property type="entry name" value="BCL-2-LIKE PROTEIN 12"/>
    <property type="match status" value="1"/>
</dbReference>
<dbReference type="AlphaFoldDB" id="A0ABD0RGR9"/>
<dbReference type="PANTHER" id="PTHR14965">
    <property type="entry name" value="SI:CH73-248E21.1"/>
    <property type="match status" value="1"/>
</dbReference>
<keyword evidence="1" id="KW-0053">Apoptosis</keyword>
<sequence length="63" mass="7108">INASPFLRSTLTRLSYPSFAKLLDTPTLRRLAITMDVSRRVVTATGVQRLTGYAERYMESFAP</sequence>
<reference evidence="2 3" key="1">
    <citation type="submission" date="2024-05" db="EMBL/GenBank/DDBJ databases">
        <title>Genome sequencing and assembly of Indian major carp, Cirrhinus mrigala (Hamilton, 1822).</title>
        <authorList>
            <person name="Mohindra V."/>
            <person name="Chowdhury L.M."/>
            <person name="Lal K."/>
            <person name="Jena J.K."/>
        </authorList>
    </citation>
    <scope>NUCLEOTIDE SEQUENCE [LARGE SCALE GENOMIC DNA]</scope>
    <source>
        <strain evidence="2">CM1030</strain>
        <tissue evidence="2">Blood</tissue>
    </source>
</reference>
<evidence type="ECO:0000313" key="2">
    <source>
        <dbReference type="EMBL" id="KAL0197729.1"/>
    </source>
</evidence>
<comment type="caution">
    <text evidence="2">The sequence shown here is derived from an EMBL/GenBank/DDBJ whole genome shotgun (WGS) entry which is preliminary data.</text>
</comment>
<name>A0ABD0RGR9_CIRMR</name>
<keyword evidence="3" id="KW-1185">Reference proteome</keyword>
<dbReference type="GO" id="GO:0006915">
    <property type="term" value="P:apoptotic process"/>
    <property type="evidence" value="ECO:0007669"/>
    <property type="project" value="UniProtKB-KW"/>
</dbReference>
<dbReference type="Proteomes" id="UP001529510">
    <property type="component" value="Unassembled WGS sequence"/>
</dbReference>
<evidence type="ECO:0000313" key="3">
    <source>
        <dbReference type="Proteomes" id="UP001529510"/>
    </source>
</evidence>
<protein>
    <submittedName>
        <fullName evidence="2">Uncharacterized protein</fullName>
    </submittedName>
</protein>
<feature type="non-terminal residue" evidence="2">
    <location>
        <position position="63"/>
    </location>
</feature>
<feature type="non-terminal residue" evidence="2">
    <location>
        <position position="1"/>
    </location>
</feature>
<organism evidence="2 3">
    <name type="scientific">Cirrhinus mrigala</name>
    <name type="common">Mrigala</name>
    <dbReference type="NCBI Taxonomy" id="683832"/>
    <lineage>
        <taxon>Eukaryota</taxon>
        <taxon>Metazoa</taxon>
        <taxon>Chordata</taxon>
        <taxon>Craniata</taxon>
        <taxon>Vertebrata</taxon>
        <taxon>Euteleostomi</taxon>
        <taxon>Actinopterygii</taxon>
        <taxon>Neopterygii</taxon>
        <taxon>Teleostei</taxon>
        <taxon>Ostariophysi</taxon>
        <taxon>Cypriniformes</taxon>
        <taxon>Cyprinidae</taxon>
        <taxon>Labeoninae</taxon>
        <taxon>Labeonini</taxon>
        <taxon>Cirrhinus</taxon>
    </lineage>
</organism>
<gene>
    <name evidence="2" type="ORF">M9458_006269</name>
</gene>
<dbReference type="EMBL" id="JAMKFB020000003">
    <property type="protein sequence ID" value="KAL0197729.1"/>
    <property type="molecule type" value="Genomic_DNA"/>
</dbReference>
<proteinExistence type="predicted"/>
<evidence type="ECO:0000256" key="1">
    <source>
        <dbReference type="ARBA" id="ARBA00022703"/>
    </source>
</evidence>